<dbReference type="AlphaFoldDB" id="A0A1G2ICS7"/>
<gene>
    <name evidence="4" type="ORF">A2908_01585</name>
</gene>
<feature type="domain" description="HTH deoR-type" evidence="3">
    <location>
        <begin position="144"/>
        <end position="197"/>
    </location>
</feature>
<evidence type="ECO:0000259" key="3">
    <source>
        <dbReference type="SMART" id="SM00420"/>
    </source>
</evidence>
<dbReference type="SUPFAM" id="SSF46785">
    <property type="entry name" value="Winged helix' DNA-binding domain"/>
    <property type="match status" value="1"/>
</dbReference>
<dbReference type="Proteomes" id="UP000176774">
    <property type="component" value="Unassembled WGS sequence"/>
</dbReference>
<dbReference type="InterPro" id="IPR001034">
    <property type="entry name" value="DeoR_HTH"/>
</dbReference>
<dbReference type="GO" id="GO:0003700">
    <property type="term" value="F:DNA-binding transcription factor activity"/>
    <property type="evidence" value="ECO:0007669"/>
    <property type="project" value="InterPro"/>
</dbReference>
<proteinExistence type="predicted"/>
<dbReference type="SMART" id="SM00420">
    <property type="entry name" value="HTH_DEOR"/>
    <property type="match status" value="1"/>
</dbReference>
<evidence type="ECO:0000256" key="2">
    <source>
        <dbReference type="ARBA" id="ARBA00023163"/>
    </source>
</evidence>
<dbReference type="EMBL" id="MHPA01000025">
    <property type="protein sequence ID" value="OGZ72545.1"/>
    <property type="molecule type" value="Genomic_DNA"/>
</dbReference>
<protein>
    <recommendedName>
        <fullName evidence="3">HTH deoR-type domain-containing protein</fullName>
    </recommendedName>
</protein>
<evidence type="ECO:0000313" key="4">
    <source>
        <dbReference type="EMBL" id="OGZ72545.1"/>
    </source>
</evidence>
<comment type="caution">
    <text evidence="4">The sequence shown here is derived from an EMBL/GenBank/DDBJ whole genome shotgun (WGS) entry which is preliminary data.</text>
</comment>
<evidence type="ECO:0000256" key="1">
    <source>
        <dbReference type="ARBA" id="ARBA00023015"/>
    </source>
</evidence>
<dbReference type="Pfam" id="PF08220">
    <property type="entry name" value="HTH_DeoR"/>
    <property type="match status" value="1"/>
</dbReference>
<organism evidence="4 5">
    <name type="scientific">Candidatus Staskawiczbacteria bacterium RIFCSPLOWO2_01_FULL_38_12b</name>
    <dbReference type="NCBI Taxonomy" id="1802214"/>
    <lineage>
        <taxon>Bacteria</taxon>
        <taxon>Candidatus Staskawicziibacteriota</taxon>
    </lineage>
</organism>
<dbReference type="InterPro" id="IPR036388">
    <property type="entry name" value="WH-like_DNA-bd_sf"/>
</dbReference>
<accession>A0A1G2ICS7</accession>
<sequence length="209" mass="24037">MEDSFIKLTNTVYSILDCLPENDPLKNRAKEKVLAILENMTLVFGTSGWISLQKEKASAQLPDDIEVLINYLVVGKTQGWVSSVNFLIITNQYRDIKNNIRPPEGIIKKSIEIANSMVMDPKPPMISSKEQNGALVYLEKFSERQDKILHILEAREKTQVSDIIKELPNITKRTIRRDLDDLLKRGKIMRVGEWNQVFYKVLKDFVKTS</sequence>
<dbReference type="STRING" id="1802214.A2908_01585"/>
<name>A0A1G2ICS7_9BACT</name>
<evidence type="ECO:0000313" key="5">
    <source>
        <dbReference type="Proteomes" id="UP000176774"/>
    </source>
</evidence>
<dbReference type="InterPro" id="IPR036390">
    <property type="entry name" value="WH_DNA-bd_sf"/>
</dbReference>
<keyword evidence="2" id="KW-0804">Transcription</keyword>
<reference evidence="4 5" key="1">
    <citation type="journal article" date="2016" name="Nat. Commun.">
        <title>Thousands of microbial genomes shed light on interconnected biogeochemical processes in an aquifer system.</title>
        <authorList>
            <person name="Anantharaman K."/>
            <person name="Brown C.T."/>
            <person name="Hug L.A."/>
            <person name="Sharon I."/>
            <person name="Castelle C.J."/>
            <person name="Probst A.J."/>
            <person name="Thomas B.C."/>
            <person name="Singh A."/>
            <person name="Wilkins M.J."/>
            <person name="Karaoz U."/>
            <person name="Brodie E.L."/>
            <person name="Williams K.H."/>
            <person name="Hubbard S.S."/>
            <person name="Banfield J.F."/>
        </authorList>
    </citation>
    <scope>NUCLEOTIDE SEQUENCE [LARGE SCALE GENOMIC DNA]</scope>
</reference>
<dbReference type="Gene3D" id="1.10.10.10">
    <property type="entry name" value="Winged helix-like DNA-binding domain superfamily/Winged helix DNA-binding domain"/>
    <property type="match status" value="1"/>
</dbReference>
<keyword evidence="1" id="KW-0805">Transcription regulation</keyword>